<dbReference type="InterPro" id="IPR000014">
    <property type="entry name" value="PAS"/>
</dbReference>
<evidence type="ECO:0008006" key="11">
    <source>
        <dbReference type="Google" id="ProtNLM"/>
    </source>
</evidence>
<dbReference type="RefSeq" id="WP_343993719.1">
    <property type="nucleotide sequence ID" value="NZ_BAAALG010000007.1"/>
</dbReference>
<protein>
    <recommendedName>
        <fullName evidence="11">Methyl-accepting chemotaxis protein</fullName>
    </recommendedName>
</protein>
<dbReference type="Pfam" id="PF13188">
    <property type="entry name" value="PAS_8"/>
    <property type="match status" value="2"/>
</dbReference>
<dbReference type="Gene3D" id="3.30.450.40">
    <property type="match status" value="1"/>
</dbReference>
<dbReference type="Pfam" id="PF00015">
    <property type="entry name" value="MCPsignal"/>
    <property type="match status" value="1"/>
</dbReference>
<feature type="region of interest" description="Disordered" evidence="6">
    <location>
        <begin position="1"/>
        <end position="33"/>
    </location>
</feature>
<gene>
    <name evidence="9" type="ORF">GCM10009668_19010</name>
</gene>
<dbReference type="InterPro" id="IPR035965">
    <property type="entry name" value="PAS-like_dom_sf"/>
</dbReference>
<keyword evidence="3 5" id="KW-0807">Transducer</keyword>
<dbReference type="Gene3D" id="3.30.450.20">
    <property type="entry name" value="PAS domain"/>
    <property type="match status" value="2"/>
</dbReference>
<dbReference type="Gene3D" id="1.10.287.950">
    <property type="entry name" value="Methyl-accepting chemotaxis protein"/>
    <property type="match status" value="1"/>
</dbReference>
<feature type="domain" description="HAMP" evidence="8">
    <location>
        <begin position="449"/>
        <end position="501"/>
    </location>
</feature>
<evidence type="ECO:0000259" key="7">
    <source>
        <dbReference type="PROSITE" id="PS50111"/>
    </source>
</evidence>
<dbReference type="InterPro" id="IPR029016">
    <property type="entry name" value="GAF-like_dom_sf"/>
</dbReference>
<dbReference type="SMART" id="SM00283">
    <property type="entry name" value="MA"/>
    <property type="match status" value="1"/>
</dbReference>
<dbReference type="Proteomes" id="UP001501581">
    <property type="component" value="Unassembled WGS sequence"/>
</dbReference>
<sequence>MTDIEIAPSPNGTHARDPQPAASPSPESVDLSRLPGVLDSLSTRVMLADRDYRITYVNRAALEGLRVLADWIPVSPENVVGASLDLFHRDPGHQHRLMDDGGAGLPRRALIEVGPQTLDLNVVALHDADGAYVGAMATWENVTDQLELERRVARITSMMENSPTNMMFADRDLTITYMNPASLTTLTRLEEHLPVKAADVVGSSLDIFHKTPSYQRGLMADPGNLPRRANIAVGPETLDLLVSAIRDDAGTYIGAMATWDVITDQLRLEREQEESAADTAAVNKVLAGLANADTPEVAVRVALDTVRSEFGWAYGSVWKVDPSDHLLKFAVESGDAGPEFREVTLAASFAEGVGLSGRAWALRDLFFTADIGEMTDCVRAPVAQRVGVRSGVCFPLLVGGEVVGTMDFFATETLSPSAERLEALRNVGRLVSQALERIERDTAARVAAAELAHKVDLVLDVVRSAAQGDLTREIEVTGEDAIGQLAQGLTALLGTLRGSLGEIGRTADTLAVSSEQLTILSQGMGEGATLTSDRAASASSASVQVSASIQTVASAAEEMTASIREIAKNATDAATVATGAVGVASSAQETVASLGESSAEIGQVIKVITSIAQQTNLLALNATIEAARAGDAGKGFAVVANEVKELAKETAKATEDIGQRIEAIQSGTQGAVAAISEIAEVIGRINDIQTSIASAVEEQTATTNEIARSVTEAATGANGIAADVTQVATAADDTRQGAQNTLQSATDLAAMASELKGLVGQFQV</sequence>
<keyword evidence="2" id="KW-1133">Transmembrane helix</keyword>
<dbReference type="PANTHER" id="PTHR32089:SF112">
    <property type="entry name" value="LYSOZYME-LIKE PROTEIN-RELATED"/>
    <property type="match status" value="1"/>
</dbReference>
<evidence type="ECO:0000313" key="10">
    <source>
        <dbReference type="Proteomes" id="UP001501581"/>
    </source>
</evidence>
<evidence type="ECO:0000256" key="3">
    <source>
        <dbReference type="ARBA" id="ARBA00023224"/>
    </source>
</evidence>
<evidence type="ECO:0000313" key="9">
    <source>
        <dbReference type="EMBL" id="GAA1101053.1"/>
    </source>
</evidence>
<keyword evidence="1" id="KW-0812">Transmembrane</keyword>
<dbReference type="InterPro" id="IPR003660">
    <property type="entry name" value="HAMP_dom"/>
</dbReference>
<proteinExistence type="inferred from homology"/>
<dbReference type="SUPFAM" id="SSF55785">
    <property type="entry name" value="PYP-like sensor domain (PAS domain)"/>
    <property type="match status" value="2"/>
</dbReference>
<dbReference type="InterPro" id="IPR004089">
    <property type="entry name" value="MCPsignal_dom"/>
</dbReference>
<keyword evidence="10" id="KW-1185">Reference proteome</keyword>
<dbReference type="SUPFAM" id="SSF58104">
    <property type="entry name" value="Methyl-accepting chemotaxis protein (MCP) signaling domain"/>
    <property type="match status" value="1"/>
</dbReference>
<dbReference type="PRINTS" id="PR00260">
    <property type="entry name" value="CHEMTRNSDUCR"/>
</dbReference>
<dbReference type="SMART" id="SM00304">
    <property type="entry name" value="HAMP"/>
    <property type="match status" value="2"/>
</dbReference>
<evidence type="ECO:0000256" key="5">
    <source>
        <dbReference type="PROSITE-ProRule" id="PRU00284"/>
    </source>
</evidence>
<dbReference type="SUPFAM" id="SSF55781">
    <property type="entry name" value="GAF domain-like"/>
    <property type="match status" value="1"/>
</dbReference>
<dbReference type="PROSITE" id="PS50111">
    <property type="entry name" value="CHEMOTAXIS_TRANSDUC_2"/>
    <property type="match status" value="1"/>
</dbReference>
<comment type="caution">
    <text evidence="9">The sequence shown here is derived from an EMBL/GenBank/DDBJ whole genome shotgun (WGS) entry which is preliminary data.</text>
</comment>
<dbReference type="PANTHER" id="PTHR32089">
    <property type="entry name" value="METHYL-ACCEPTING CHEMOTAXIS PROTEIN MCPB"/>
    <property type="match status" value="1"/>
</dbReference>
<dbReference type="CDD" id="cd11386">
    <property type="entry name" value="MCP_signal"/>
    <property type="match status" value="1"/>
</dbReference>
<organism evidence="9 10">
    <name type="scientific">Nocardioides dubius</name>
    <dbReference type="NCBI Taxonomy" id="317019"/>
    <lineage>
        <taxon>Bacteria</taxon>
        <taxon>Bacillati</taxon>
        <taxon>Actinomycetota</taxon>
        <taxon>Actinomycetes</taxon>
        <taxon>Propionibacteriales</taxon>
        <taxon>Nocardioidaceae</taxon>
        <taxon>Nocardioides</taxon>
    </lineage>
</organism>
<dbReference type="InterPro" id="IPR004090">
    <property type="entry name" value="Chemotax_Me-accpt_rcpt"/>
</dbReference>
<evidence type="ECO:0000256" key="1">
    <source>
        <dbReference type="ARBA" id="ARBA00022692"/>
    </source>
</evidence>
<evidence type="ECO:0000256" key="2">
    <source>
        <dbReference type="ARBA" id="ARBA00022989"/>
    </source>
</evidence>
<feature type="domain" description="Methyl-accepting transducer" evidence="7">
    <location>
        <begin position="506"/>
        <end position="749"/>
    </location>
</feature>
<keyword evidence="2" id="KW-0472">Membrane</keyword>
<dbReference type="SMART" id="SM00065">
    <property type="entry name" value="GAF"/>
    <property type="match status" value="1"/>
</dbReference>
<evidence type="ECO:0000259" key="8">
    <source>
        <dbReference type="PROSITE" id="PS50885"/>
    </source>
</evidence>
<comment type="similarity">
    <text evidence="4">Belongs to the methyl-accepting chemotaxis (MCP) protein family.</text>
</comment>
<dbReference type="EMBL" id="BAAALG010000007">
    <property type="protein sequence ID" value="GAA1101053.1"/>
    <property type="molecule type" value="Genomic_DNA"/>
</dbReference>
<dbReference type="Pfam" id="PF13185">
    <property type="entry name" value="GAF_2"/>
    <property type="match status" value="1"/>
</dbReference>
<dbReference type="PROSITE" id="PS50885">
    <property type="entry name" value="HAMP"/>
    <property type="match status" value="1"/>
</dbReference>
<accession>A0ABN1TT21</accession>
<dbReference type="InterPro" id="IPR003018">
    <property type="entry name" value="GAF"/>
</dbReference>
<evidence type="ECO:0000256" key="4">
    <source>
        <dbReference type="ARBA" id="ARBA00029447"/>
    </source>
</evidence>
<name>A0ABN1TT21_9ACTN</name>
<reference evidence="9 10" key="1">
    <citation type="journal article" date="2019" name="Int. J. Syst. Evol. Microbiol.">
        <title>The Global Catalogue of Microorganisms (GCM) 10K type strain sequencing project: providing services to taxonomists for standard genome sequencing and annotation.</title>
        <authorList>
            <consortium name="The Broad Institute Genomics Platform"/>
            <consortium name="The Broad Institute Genome Sequencing Center for Infectious Disease"/>
            <person name="Wu L."/>
            <person name="Ma J."/>
        </authorList>
    </citation>
    <scope>NUCLEOTIDE SEQUENCE [LARGE SCALE GENOMIC DNA]</scope>
    <source>
        <strain evidence="9 10">JCM 13008</strain>
    </source>
</reference>
<evidence type="ECO:0000256" key="6">
    <source>
        <dbReference type="SAM" id="MobiDB-lite"/>
    </source>
</evidence>
<dbReference type="CDD" id="cd06225">
    <property type="entry name" value="HAMP"/>
    <property type="match status" value="1"/>
</dbReference>